<comment type="caution">
    <text evidence="2">The sequence shown here is derived from an EMBL/GenBank/DDBJ whole genome shotgun (WGS) entry which is preliminary data.</text>
</comment>
<evidence type="ECO:0000256" key="1">
    <source>
        <dbReference type="SAM" id="MobiDB-lite"/>
    </source>
</evidence>
<protein>
    <submittedName>
        <fullName evidence="2">Uncharacterized protein</fullName>
    </submittedName>
</protein>
<dbReference type="EMBL" id="QPMT01000032">
    <property type="protein sequence ID" value="KAF4854780.1"/>
    <property type="molecule type" value="Genomic_DNA"/>
</dbReference>
<dbReference type="AlphaFoldDB" id="A0A9P5EN13"/>
<name>A0A9P5EN13_COLSI</name>
<proteinExistence type="predicted"/>
<keyword evidence="3" id="KW-1185">Reference proteome</keyword>
<evidence type="ECO:0000313" key="2">
    <source>
        <dbReference type="EMBL" id="KAF4854780.1"/>
    </source>
</evidence>
<feature type="region of interest" description="Disordered" evidence="1">
    <location>
        <begin position="1"/>
        <end position="22"/>
    </location>
</feature>
<evidence type="ECO:0000313" key="3">
    <source>
        <dbReference type="Proteomes" id="UP000711996"/>
    </source>
</evidence>
<feature type="compositionally biased region" description="Polar residues" evidence="1">
    <location>
        <begin position="1"/>
        <end position="13"/>
    </location>
</feature>
<dbReference type="Proteomes" id="UP000711996">
    <property type="component" value="Unassembled WGS sequence"/>
</dbReference>
<sequence>MSQWWSPLHNASASRREKKRGRKNRAIIGLRCWSMAFLAMVRSCGRRS</sequence>
<organism evidence="2 3">
    <name type="scientific">Colletotrichum siamense</name>
    <name type="common">Anthracnose fungus</name>
    <dbReference type="NCBI Taxonomy" id="690259"/>
    <lineage>
        <taxon>Eukaryota</taxon>
        <taxon>Fungi</taxon>
        <taxon>Dikarya</taxon>
        <taxon>Ascomycota</taxon>
        <taxon>Pezizomycotina</taxon>
        <taxon>Sordariomycetes</taxon>
        <taxon>Hypocreomycetidae</taxon>
        <taxon>Glomerellales</taxon>
        <taxon>Glomerellaceae</taxon>
        <taxon>Colletotrichum</taxon>
        <taxon>Colletotrichum gloeosporioides species complex</taxon>
    </lineage>
</organism>
<accession>A0A9P5EN13</accession>
<gene>
    <name evidence="2" type="ORF">CGCSCA2_v009405</name>
</gene>
<reference evidence="2" key="1">
    <citation type="submission" date="2019-06" db="EMBL/GenBank/DDBJ databases">
        <authorList>
            <person name="Gan P."/>
            <person name="Shirasu K."/>
        </authorList>
    </citation>
    <scope>NUCLEOTIDE SEQUENCE [LARGE SCALE GENOMIC DNA]</scope>
    <source>
        <strain evidence="2">CAD2</strain>
    </source>
</reference>